<evidence type="ECO:0000313" key="4">
    <source>
        <dbReference type="EMBL" id="MFC5066878.1"/>
    </source>
</evidence>
<keyword evidence="2 4" id="KW-0012">Acyltransferase</keyword>
<dbReference type="PANTHER" id="PTHR43420">
    <property type="entry name" value="ACETYLTRANSFERASE"/>
    <property type="match status" value="1"/>
</dbReference>
<evidence type="ECO:0000259" key="3">
    <source>
        <dbReference type="PROSITE" id="PS51186"/>
    </source>
</evidence>
<evidence type="ECO:0000256" key="1">
    <source>
        <dbReference type="ARBA" id="ARBA00022679"/>
    </source>
</evidence>
<dbReference type="InterPro" id="IPR000182">
    <property type="entry name" value="GNAT_dom"/>
</dbReference>
<protein>
    <submittedName>
        <fullName evidence="4">GNAT family N-acetyltransferase</fullName>
        <ecNumber evidence="4">2.3.1.-</ecNumber>
    </submittedName>
</protein>
<accession>A0ABV9YVJ3</accession>
<reference evidence="5" key="1">
    <citation type="journal article" date="2019" name="Int. J. Syst. Evol. Microbiol.">
        <title>The Global Catalogue of Microorganisms (GCM) 10K type strain sequencing project: providing services to taxonomists for standard genome sequencing and annotation.</title>
        <authorList>
            <consortium name="The Broad Institute Genomics Platform"/>
            <consortium name="The Broad Institute Genome Sequencing Center for Infectious Disease"/>
            <person name="Wu L."/>
            <person name="Ma J."/>
        </authorList>
    </citation>
    <scope>NUCLEOTIDE SEQUENCE [LARGE SCALE GENOMIC DNA]</scope>
    <source>
        <strain evidence="5">CGMCC 1.16444</strain>
    </source>
</reference>
<dbReference type="Gene3D" id="3.40.630.30">
    <property type="match status" value="1"/>
</dbReference>
<dbReference type="Proteomes" id="UP001595796">
    <property type="component" value="Unassembled WGS sequence"/>
</dbReference>
<evidence type="ECO:0000256" key="2">
    <source>
        <dbReference type="ARBA" id="ARBA00023315"/>
    </source>
</evidence>
<dbReference type="InterPro" id="IPR016181">
    <property type="entry name" value="Acyl_CoA_acyltransferase"/>
</dbReference>
<dbReference type="InterPro" id="IPR050680">
    <property type="entry name" value="YpeA/RimI_acetyltransf"/>
</dbReference>
<gene>
    <name evidence="4" type="ORF">ACFPFW_02490</name>
</gene>
<evidence type="ECO:0000313" key="5">
    <source>
        <dbReference type="Proteomes" id="UP001595796"/>
    </source>
</evidence>
<keyword evidence="5" id="KW-1185">Reference proteome</keyword>
<dbReference type="PANTHER" id="PTHR43420:SF3">
    <property type="entry name" value="N-ACETYLTRANSFERASE DOMAIN-CONTAINING PROTEIN"/>
    <property type="match status" value="1"/>
</dbReference>
<feature type="domain" description="N-acetyltransferase" evidence="3">
    <location>
        <begin position="98"/>
        <end position="226"/>
    </location>
</feature>
<dbReference type="InterPro" id="IPR013653">
    <property type="entry name" value="GCN5-like_dom"/>
</dbReference>
<dbReference type="EMBL" id="JBHSJF010000002">
    <property type="protein sequence ID" value="MFC5066878.1"/>
    <property type="molecule type" value="Genomic_DNA"/>
</dbReference>
<proteinExistence type="predicted"/>
<keyword evidence="1 4" id="KW-0808">Transferase</keyword>
<sequence length="226" mass="24800">MTHVLDRPIWSALGTSHAALAEENGLARRYPPSIIPFVATGDSDPASLDGLERFVGPEDELFTIQADPIVIPGGLMASMEAPGVQMVADRLMPEIHDPRLKPLDESDAADMLELALLTKPGPFTLRAQSLGEFWGIKEEERLIGMVGVRFRQPGLTEISGLCTHPDVRGRGLGTLLLTFMAGRIYARGEQPYLHTFASNTGAIALYESLGFRLRREMYVAAMRRPD</sequence>
<dbReference type="GO" id="GO:0016746">
    <property type="term" value="F:acyltransferase activity"/>
    <property type="evidence" value="ECO:0007669"/>
    <property type="project" value="UniProtKB-KW"/>
</dbReference>
<dbReference type="Pfam" id="PF08445">
    <property type="entry name" value="FR47"/>
    <property type="match status" value="1"/>
</dbReference>
<dbReference type="RefSeq" id="WP_114957301.1">
    <property type="nucleotide sequence ID" value="NZ_JBHSJF010000002.1"/>
</dbReference>
<dbReference type="SUPFAM" id="SSF55729">
    <property type="entry name" value="Acyl-CoA N-acyltransferases (Nat)"/>
    <property type="match status" value="1"/>
</dbReference>
<dbReference type="EC" id="2.3.1.-" evidence="4"/>
<dbReference type="PROSITE" id="PS51186">
    <property type="entry name" value="GNAT"/>
    <property type="match status" value="1"/>
</dbReference>
<dbReference type="CDD" id="cd04301">
    <property type="entry name" value="NAT_SF"/>
    <property type="match status" value="1"/>
</dbReference>
<comment type="caution">
    <text evidence="4">The sequence shown here is derived from an EMBL/GenBank/DDBJ whole genome shotgun (WGS) entry which is preliminary data.</text>
</comment>
<name>A0ABV9YVJ3_9HYPH</name>
<organism evidence="4 5">
    <name type="scientific">Flaviflagellibacter deserti</name>
    <dbReference type="NCBI Taxonomy" id="2267266"/>
    <lineage>
        <taxon>Bacteria</taxon>
        <taxon>Pseudomonadati</taxon>
        <taxon>Pseudomonadota</taxon>
        <taxon>Alphaproteobacteria</taxon>
        <taxon>Hyphomicrobiales</taxon>
        <taxon>Flaviflagellibacter</taxon>
    </lineage>
</organism>